<proteinExistence type="inferred from homology"/>
<dbReference type="PANTHER" id="PTHR43095">
    <property type="entry name" value="SUGAR KINASE"/>
    <property type="match status" value="1"/>
</dbReference>
<comment type="caution">
    <text evidence="5">The sequence shown here is derived from an EMBL/GenBank/DDBJ whole genome shotgun (WGS) entry which is preliminary data.</text>
</comment>
<dbReference type="InterPro" id="IPR050406">
    <property type="entry name" value="FGGY_Carb_Kinase"/>
</dbReference>
<accession>A0A401FIY1</accession>
<sequence length="143" mass="15321">MTGNLAMDYSDATGTVMLDINTQEWSQDILDAFEIPASLCPPLVRSIDETGNIMPAYAEYSGLSMATKTFGGGADNACGAVGAGIDSPTKVLSSIGTSGVILKYEPQKETNYRGVLQYEDHAISRCVLFNGCDFSSWLFTELV</sequence>
<evidence type="ECO:0000259" key="4">
    <source>
        <dbReference type="Pfam" id="PF00370"/>
    </source>
</evidence>
<evidence type="ECO:0000256" key="2">
    <source>
        <dbReference type="ARBA" id="ARBA00022679"/>
    </source>
</evidence>
<evidence type="ECO:0000256" key="3">
    <source>
        <dbReference type="ARBA" id="ARBA00022777"/>
    </source>
</evidence>
<dbReference type="InterPro" id="IPR018484">
    <property type="entry name" value="FGGY_N"/>
</dbReference>
<dbReference type="AlphaFoldDB" id="A0A401FIY1"/>
<keyword evidence="2 5" id="KW-0808">Transferase</keyword>
<evidence type="ECO:0000256" key="1">
    <source>
        <dbReference type="ARBA" id="ARBA00009156"/>
    </source>
</evidence>
<keyword evidence="6" id="KW-1185">Reference proteome</keyword>
<gene>
    <name evidence="5" type="ORF">NBRC111893_404</name>
</gene>
<dbReference type="EC" id="2.7.1.17" evidence="5"/>
<evidence type="ECO:0000313" key="5">
    <source>
        <dbReference type="EMBL" id="GAY72258.1"/>
    </source>
</evidence>
<comment type="similarity">
    <text evidence="1">Belongs to the FGGY kinase family.</text>
</comment>
<protein>
    <submittedName>
        <fullName evidence="5">Xylulose kinase</fullName>
        <ecNumber evidence="5">2.7.1.17</ecNumber>
    </submittedName>
</protein>
<dbReference type="InterPro" id="IPR043129">
    <property type="entry name" value="ATPase_NBD"/>
</dbReference>
<feature type="domain" description="Carbohydrate kinase FGGY N-terminal" evidence="4">
    <location>
        <begin position="1"/>
        <end position="82"/>
    </location>
</feature>
<dbReference type="EMBL" id="BEXA01000001">
    <property type="protein sequence ID" value="GAY72258.1"/>
    <property type="molecule type" value="Genomic_DNA"/>
</dbReference>
<dbReference type="GO" id="GO:0004856">
    <property type="term" value="F:D-xylulokinase activity"/>
    <property type="evidence" value="ECO:0007669"/>
    <property type="project" value="UniProtKB-EC"/>
</dbReference>
<dbReference type="SUPFAM" id="SSF53067">
    <property type="entry name" value="Actin-like ATPase domain"/>
    <property type="match status" value="1"/>
</dbReference>
<organism evidence="5 6">
    <name type="scientific">Lentilactobacillus kosonis</name>
    <dbReference type="NCBI Taxonomy" id="2810561"/>
    <lineage>
        <taxon>Bacteria</taxon>
        <taxon>Bacillati</taxon>
        <taxon>Bacillota</taxon>
        <taxon>Bacilli</taxon>
        <taxon>Lactobacillales</taxon>
        <taxon>Lactobacillaceae</taxon>
        <taxon>Lentilactobacillus</taxon>
    </lineage>
</organism>
<evidence type="ECO:0000313" key="6">
    <source>
        <dbReference type="Proteomes" id="UP000286974"/>
    </source>
</evidence>
<dbReference type="Proteomes" id="UP000286974">
    <property type="component" value="Unassembled WGS sequence"/>
</dbReference>
<dbReference type="Pfam" id="PF00370">
    <property type="entry name" value="FGGY_N"/>
    <property type="match status" value="1"/>
</dbReference>
<keyword evidence="3 5" id="KW-0418">Kinase</keyword>
<reference evidence="5 6" key="1">
    <citation type="submission" date="2017-11" db="EMBL/GenBank/DDBJ databases">
        <title>Draft Genome Sequence of Lactobacillus curieae NBRC 111893 isolated from Koso, a Japanese sugar-Vegetable Fermented Beverage.</title>
        <authorList>
            <person name="Chiou T.Y."/>
            <person name="Oshima K."/>
            <person name="Suda W."/>
            <person name="Hattori M."/>
            <person name="Takahashi T."/>
        </authorList>
    </citation>
    <scope>NUCLEOTIDE SEQUENCE [LARGE SCALE GENOMIC DNA]</scope>
    <source>
        <strain evidence="5 6">NBRC111893</strain>
    </source>
</reference>
<dbReference type="Gene3D" id="3.30.420.40">
    <property type="match status" value="1"/>
</dbReference>
<name>A0A401FIY1_9LACO</name>
<dbReference type="PANTHER" id="PTHR43095:SF5">
    <property type="entry name" value="XYLULOSE KINASE"/>
    <property type="match status" value="1"/>
</dbReference>